<protein>
    <submittedName>
        <fullName evidence="11">Similar to S.cerevisiae protein NAN1 (U3 snoRNP protein)</fullName>
    </submittedName>
</protein>
<evidence type="ECO:0000256" key="8">
    <source>
        <dbReference type="PROSITE-ProRule" id="PRU00221"/>
    </source>
</evidence>
<proteinExistence type="predicted"/>
<evidence type="ECO:0000256" key="7">
    <source>
        <dbReference type="ARBA" id="ARBA00023242"/>
    </source>
</evidence>
<evidence type="ECO:0000256" key="4">
    <source>
        <dbReference type="ARBA" id="ARBA00022574"/>
    </source>
</evidence>
<evidence type="ECO:0000259" key="10">
    <source>
        <dbReference type="Pfam" id="PF23769"/>
    </source>
</evidence>
<dbReference type="OMA" id="WILNTRI"/>
<dbReference type="GO" id="GO:0003723">
    <property type="term" value="F:RNA binding"/>
    <property type="evidence" value="ECO:0007669"/>
    <property type="project" value="InterPro"/>
</dbReference>
<gene>
    <name evidence="11" type="ORF">MSYG_2896</name>
</gene>
<dbReference type="GO" id="GO:0045943">
    <property type="term" value="P:positive regulation of transcription by RNA polymerase I"/>
    <property type="evidence" value="ECO:0007669"/>
    <property type="project" value="InterPro"/>
</dbReference>
<comment type="subcellular location">
    <subcellularLocation>
        <location evidence="1">Nucleus</location>
        <location evidence="1">Nucleolus</location>
    </subcellularLocation>
</comment>
<evidence type="ECO:0000256" key="5">
    <source>
        <dbReference type="ARBA" id="ARBA00022737"/>
    </source>
</evidence>
<name>A0A1M8A810_MALS4</name>
<organism evidence="11 12">
    <name type="scientific">Malassezia sympodialis (strain ATCC 42132)</name>
    <name type="common">Atopic eczema-associated yeast</name>
    <dbReference type="NCBI Taxonomy" id="1230383"/>
    <lineage>
        <taxon>Eukaryota</taxon>
        <taxon>Fungi</taxon>
        <taxon>Dikarya</taxon>
        <taxon>Basidiomycota</taxon>
        <taxon>Ustilaginomycotina</taxon>
        <taxon>Malasseziomycetes</taxon>
        <taxon>Malasseziales</taxon>
        <taxon>Malasseziaceae</taxon>
        <taxon>Malassezia</taxon>
    </lineage>
</organism>
<dbReference type="InterPro" id="IPR015943">
    <property type="entry name" value="WD40/YVTN_repeat-like_dom_sf"/>
</dbReference>
<dbReference type="STRING" id="1230383.A0A1M8A810"/>
<dbReference type="PANTHER" id="PTHR44215:SF1">
    <property type="entry name" value="WD REPEAT-CONTAINING PROTEIN 75"/>
    <property type="match status" value="1"/>
</dbReference>
<accession>A0A1M8A810</accession>
<keyword evidence="3" id="KW-0698">rRNA processing</keyword>
<dbReference type="PANTHER" id="PTHR44215">
    <property type="entry name" value="WD REPEAT-CONTAINING PROTEIN 75"/>
    <property type="match status" value="1"/>
</dbReference>
<dbReference type="EMBL" id="LT671824">
    <property type="protein sequence ID" value="SHO78549.1"/>
    <property type="molecule type" value="Genomic_DNA"/>
</dbReference>
<dbReference type="VEuPathDB" id="FungiDB:MSYG_2896"/>
<sequence>MAAKTKESVPSPGTPNSPSRSPAGTKLPWIALQDESISPIPPLFTRDGGYMFLVQDATVLIISRLTNRVVTSLSGESTPEEHKHTAPITGMQLSAFNPLQLITTSLDGTIKTWDYLDSELHDNVQVGHAIVSMSASMQWKNRLFVAVCKRTGHASTSDGKAKEASSTIYSVQLGRSTPRLHKPSKLVRLGKTRPVSHLSVSPDGRWLIATSLAKVHVLDLNDTSAGFTKYATESHITALAFHPDKQMARFATGEQNGKIKIWHCLELANDPLPARGDGPWEPVAVTTTLHWHSHAVAALQYTPDGSQLLSGGEEAVLVLWKLNSGHAGGSEGREYVPRLGAPIVALAIASGFEGTEQEYVVRLADGSTSFIASLSLKPTRTFSTIKTDAMRSLLSSEARTRQTQPLSYDPASGQLALLAGHPSTLQFVDLATRTHVRDMEVVPSNRVSRPEAQLITPQAVQFVVFSAPKKDSLHAEWMATLDGRDGGTFTAELSLKLWQWDARSKTYVLNTRIDHPHEGAVTSLAFSPVLSEQPLDSFLLASTGTDGQVKTWRMATRTLKGTRTELFWVCRSSFAYRDTTPQHVAWAPDGSLLAVSQGPFITLWDPHTLVMQAHLSSPDLKQVSSSLFVGRKGRYLSVLGSQARLLVWDLVFQTVVWSSDAPVQAQVAHAEGLLAARAASGATVLEYIVPRTQSVDRVYSVSLELGPTYINASVDNDPEHLCLLAQRPSGMLVGIGGGALRPIMPSASLHRTAMENARATLFDELFGLADAEHNRVQEVLDEDAQRMQTLLSDVSVPTTMELFTTPAHLLPPMSSLLDNFVDAILPAHSAPAPLPVSEEAAAPMAMDEPVTPRLDALDHVAKARDADISHLTAVFNQLMATPRLSEGEARPSSRSSKSKRKVSRSM</sequence>
<keyword evidence="5" id="KW-0677">Repeat</keyword>
<evidence type="ECO:0000256" key="9">
    <source>
        <dbReference type="SAM" id="MobiDB-lite"/>
    </source>
</evidence>
<evidence type="ECO:0000313" key="11">
    <source>
        <dbReference type="EMBL" id="SHO78549.1"/>
    </source>
</evidence>
<feature type="region of interest" description="Disordered" evidence="9">
    <location>
        <begin position="1"/>
        <end position="25"/>
    </location>
</feature>
<keyword evidence="7" id="KW-0539">Nucleus</keyword>
<keyword evidence="6" id="KW-0804">Transcription</keyword>
<evidence type="ECO:0000256" key="3">
    <source>
        <dbReference type="ARBA" id="ARBA00022552"/>
    </source>
</evidence>
<dbReference type="GO" id="GO:2000234">
    <property type="term" value="P:positive regulation of rRNA processing"/>
    <property type="evidence" value="ECO:0007669"/>
    <property type="project" value="TreeGrafter"/>
</dbReference>
<dbReference type="GO" id="GO:0032040">
    <property type="term" value="C:small-subunit processome"/>
    <property type="evidence" value="ECO:0007669"/>
    <property type="project" value="InterPro"/>
</dbReference>
<dbReference type="Pfam" id="PF23769">
    <property type="entry name" value="Beta-prop_WDR75_2nd"/>
    <property type="match status" value="1"/>
</dbReference>
<keyword evidence="12" id="KW-1185">Reference proteome</keyword>
<dbReference type="Pfam" id="PF23869">
    <property type="entry name" value="Beta-prop_WDR75_1st"/>
    <property type="match status" value="1"/>
</dbReference>
<dbReference type="Proteomes" id="UP000186303">
    <property type="component" value="Chromosome 4"/>
</dbReference>
<feature type="region of interest" description="Disordered" evidence="9">
    <location>
        <begin position="881"/>
        <end position="906"/>
    </location>
</feature>
<dbReference type="PROSITE" id="PS50082">
    <property type="entry name" value="WD_REPEATS_2"/>
    <property type="match status" value="1"/>
</dbReference>
<dbReference type="InterPro" id="IPR001680">
    <property type="entry name" value="WD40_rpt"/>
</dbReference>
<evidence type="ECO:0000256" key="6">
    <source>
        <dbReference type="ARBA" id="ARBA00023163"/>
    </source>
</evidence>
<evidence type="ECO:0000256" key="2">
    <source>
        <dbReference type="ARBA" id="ARBA00022517"/>
    </source>
</evidence>
<dbReference type="SUPFAM" id="SSF50978">
    <property type="entry name" value="WD40 repeat-like"/>
    <property type="match status" value="2"/>
</dbReference>
<dbReference type="Gene3D" id="2.130.10.10">
    <property type="entry name" value="YVTN repeat-like/Quinoprotein amine dehydrogenase"/>
    <property type="match status" value="3"/>
</dbReference>
<dbReference type="GO" id="GO:0006364">
    <property type="term" value="P:rRNA processing"/>
    <property type="evidence" value="ECO:0007669"/>
    <property type="project" value="UniProtKB-KW"/>
</dbReference>
<dbReference type="OrthoDB" id="4096at2759"/>
<evidence type="ECO:0000256" key="1">
    <source>
        <dbReference type="ARBA" id="ARBA00004604"/>
    </source>
</evidence>
<dbReference type="PROSITE" id="PS50294">
    <property type="entry name" value="WD_REPEATS_REGION"/>
    <property type="match status" value="1"/>
</dbReference>
<keyword evidence="4 8" id="KW-0853">WD repeat</keyword>
<dbReference type="AlphaFoldDB" id="A0A1M8A810"/>
<dbReference type="InterPro" id="IPR053826">
    <property type="entry name" value="WDR75"/>
</dbReference>
<feature type="domain" description="WD repeat-containing protein 75 second beta-propeller" evidence="10">
    <location>
        <begin position="409"/>
        <end position="664"/>
    </location>
</feature>
<keyword evidence="2" id="KW-0690">Ribosome biogenesis</keyword>
<feature type="repeat" description="WD" evidence="8">
    <location>
        <begin position="289"/>
        <end position="330"/>
    </location>
</feature>
<dbReference type="InterPro" id="IPR036322">
    <property type="entry name" value="WD40_repeat_dom_sf"/>
</dbReference>
<reference evidence="12" key="1">
    <citation type="journal article" date="2017" name="Nucleic Acids Res.">
        <title>Proteogenomics produces comprehensive and highly accurate protein-coding gene annotation in a complete genome assembly of Malassezia sympodialis.</title>
        <authorList>
            <person name="Zhu Y."/>
            <person name="Engstroem P.G."/>
            <person name="Tellgren-Roth C."/>
            <person name="Baudo C.D."/>
            <person name="Kennell J.C."/>
            <person name="Sun S."/>
            <person name="Billmyre R.B."/>
            <person name="Schroeder M.S."/>
            <person name="Andersson A."/>
            <person name="Holm T."/>
            <person name="Sigurgeirsson B."/>
            <person name="Wu G."/>
            <person name="Sankaranarayanan S.R."/>
            <person name="Siddharthan R."/>
            <person name="Sanyal K."/>
            <person name="Lundeberg J."/>
            <person name="Nystedt B."/>
            <person name="Boekhout T."/>
            <person name="Dawson T.L. Jr."/>
            <person name="Heitman J."/>
            <person name="Scheynius A."/>
            <person name="Lehtioe J."/>
        </authorList>
    </citation>
    <scope>NUCLEOTIDE SEQUENCE [LARGE SCALE GENOMIC DNA]</scope>
    <source>
        <strain evidence="12">ATCC 42132</strain>
    </source>
</reference>
<dbReference type="InterPro" id="IPR057644">
    <property type="entry name" value="Beta-prop_WDR75_2nd"/>
</dbReference>
<evidence type="ECO:0000313" key="12">
    <source>
        <dbReference type="Proteomes" id="UP000186303"/>
    </source>
</evidence>
<dbReference type="SMART" id="SM00320">
    <property type="entry name" value="WD40"/>
    <property type="match status" value="6"/>
</dbReference>
<feature type="compositionally biased region" description="Basic residues" evidence="9">
    <location>
        <begin position="896"/>
        <end position="906"/>
    </location>
</feature>